<name>A0A9N7RBB3_STRHE</name>
<dbReference type="Pfam" id="PF00646">
    <property type="entry name" value="F-box"/>
    <property type="match status" value="1"/>
</dbReference>
<sequence>MEAESDQESAVATNSPAGVMASCNRTPISYFRRRFRFRFRLTNTESLSEDLLFNILIRLPAQDIHDSARLVCHRWAHLTRSRDFIRTHLRRARTGLLIQNTTFLKDLIFISCGPTGRVELSRSRHELGLRILASSHGLVLVLSPSGPCTLRIVNPGTTEYLDLPPFLGRRYFRHGSCLSNVAATNEYKVVQAQFARGLRGEVSYEYAVLTVGTDTSWRHMGKVDRLTRETNTSLLISNPLITEGFVHWVLYSGGSTIFTLDAKTEVMTESRVPVTLGRLVESEYLVSGGKNLTLVVKKLGSFFSWDVWEMSPETQVWRKTIIVYLEEERLKGIIRDRDKKVVFDGNGVWVTPVGWLNFPEVLVFAPGKGRYCILYRVRTREIESIDLPKDAASYNYKFHHSGLVSPTGI</sequence>
<comment type="caution">
    <text evidence="3">The sequence shown here is derived from an EMBL/GenBank/DDBJ whole genome shotgun (WGS) entry which is preliminary data.</text>
</comment>
<organism evidence="3 4">
    <name type="scientific">Striga hermonthica</name>
    <name type="common">Purple witchweed</name>
    <name type="synonym">Buchnera hermonthica</name>
    <dbReference type="NCBI Taxonomy" id="68872"/>
    <lineage>
        <taxon>Eukaryota</taxon>
        <taxon>Viridiplantae</taxon>
        <taxon>Streptophyta</taxon>
        <taxon>Embryophyta</taxon>
        <taxon>Tracheophyta</taxon>
        <taxon>Spermatophyta</taxon>
        <taxon>Magnoliopsida</taxon>
        <taxon>eudicotyledons</taxon>
        <taxon>Gunneridae</taxon>
        <taxon>Pentapetalae</taxon>
        <taxon>asterids</taxon>
        <taxon>lamiids</taxon>
        <taxon>Lamiales</taxon>
        <taxon>Orobanchaceae</taxon>
        <taxon>Buchnereae</taxon>
        <taxon>Striga</taxon>
    </lineage>
</organism>
<evidence type="ECO:0000313" key="4">
    <source>
        <dbReference type="Proteomes" id="UP001153555"/>
    </source>
</evidence>
<dbReference type="InterPro" id="IPR013187">
    <property type="entry name" value="F-box-assoc_dom_typ3"/>
</dbReference>
<dbReference type="InterPro" id="IPR036047">
    <property type="entry name" value="F-box-like_dom_sf"/>
</dbReference>
<dbReference type="OrthoDB" id="1918594at2759"/>
<dbReference type="PANTHER" id="PTHR31672:SF11">
    <property type="entry name" value="F-BOX PROTEIN CPR1-LIKE ISOFORM X2"/>
    <property type="match status" value="1"/>
</dbReference>
<feature type="domain" description="F-box associated beta-propeller type 3" evidence="2">
    <location>
        <begin position="124"/>
        <end position="326"/>
    </location>
</feature>
<evidence type="ECO:0000313" key="3">
    <source>
        <dbReference type="EMBL" id="CAA0820231.1"/>
    </source>
</evidence>
<dbReference type="InterPro" id="IPR001810">
    <property type="entry name" value="F-box_dom"/>
</dbReference>
<feature type="domain" description="F-box" evidence="1">
    <location>
        <begin position="46"/>
        <end position="85"/>
    </location>
</feature>
<dbReference type="Proteomes" id="UP001153555">
    <property type="component" value="Unassembled WGS sequence"/>
</dbReference>
<dbReference type="AlphaFoldDB" id="A0A9N7RBB3"/>
<dbReference type="PANTHER" id="PTHR31672">
    <property type="entry name" value="BNACNNG10540D PROTEIN"/>
    <property type="match status" value="1"/>
</dbReference>
<accession>A0A9N7RBB3</accession>
<gene>
    <name evidence="3" type="ORF">SHERM_01469</name>
</gene>
<evidence type="ECO:0000259" key="1">
    <source>
        <dbReference type="Pfam" id="PF00646"/>
    </source>
</evidence>
<evidence type="ECO:0008006" key="5">
    <source>
        <dbReference type="Google" id="ProtNLM"/>
    </source>
</evidence>
<dbReference type="EMBL" id="CACSLK010020336">
    <property type="protein sequence ID" value="CAA0820231.1"/>
    <property type="molecule type" value="Genomic_DNA"/>
</dbReference>
<proteinExistence type="predicted"/>
<evidence type="ECO:0000259" key="2">
    <source>
        <dbReference type="Pfam" id="PF08268"/>
    </source>
</evidence>
<dbReference type="Pfam" id="PF08268">
    <property type="entry name" value="FBA_3"/>
    <property type="match status" value="1"/>
</dbReference>
<keyword evidence="4" id="KW-1185">Reference proteome</keyword>
<dbReference type="SUPFAM" id="SSF81383">
    <property type="entry name" value="F-box domain"/>
    <property type="match status" value="1"/>
</dbReference>
<protein>
    <recommendedName>
        <fullName evidence="5">F-box domain-containing protein</fullName>
    </recommendedName>
</protein>
<dbReference type="InterPro" id="IPR050796">
    <property type="entry name" value="SCF_F-box_component"/>
</dbReference>
<reference evidence="3" key="1">
    <citation type="submission" date="2019-12" db="EMBL/GenBank/DDBJ databases">
        <authorList>
            <person name="Scholes J."/>
        </authorList>
    </citation>
    <scope>NUCLEOTIDE SEQUENCE</scope>
</reference>
<dbReference type="Gene3D" id="1.20.1280.50">
    <property type="match status" value="1"/>
</dbReference>